<proteinExistence type="predicted"/>
<evidence type="ECO:0000313" key="3">
    <source>
        <dbReference type="Proteomes" id="UP000308730"/>
    </source>
</evidence>
<dbReference type="Pfam" id="PF01636">
    <property type="entry name" value="APH"/>
    <property type="match status" value="1"/>
</dbReference>
<feature type="domain" description="Aminoglycoside phosphotransferase" evidence="1">
    <location>
        <begin position="98"/>
        <end position="303"/>
    </location>
</feature>
<keyword evidence="3" id="KW-1185">Reference proteome</keyword>
<sequence>MLTLSISIKRDEPGWRAANERARRQEVEHLLSKLNIEALKVRASQLKRGVKCSIPLPSYDKATITEVMGGTNYHIPILFADGDSWMCRIHRTNIAAPPPDLLSRILQSEVTTMQFLATTRIPVPRIHDFAFTPDNPVGIPYILMDRIDGRPMYWPELRPFEKTKILQQYADIVLELSRHPFPSIGCLQPSTSSPWQVGPIVFDSHADRDSQGQLSLPGPFTSSTQYRRDLILRHLDQIKTDQTHPKRRLESYLMHLFLLESIPRIVQHEQSPGFYLKHADDKGDHILVDIDMNIVGIIDWEWAQTCPKAEAFCAPVCLVPKVDYHNGDNVLGEDELHFAEILEAKGGHELAEYVRRGRMEHRVSHCVGCEADDRTYFENMFTGLRGALLRPKEGVQNWRAWKRHALERYQDDEALQQILLTESDDDEEEIPELLHLQMSHPFPIR</sequence>
<comment type="caution">
    <text evidence="2">The sequence shown here is derived from an EMBL/GenBank/DDBJ whole genome shotgun (WGS) entry which is preliminary data.</text>
</comment>
<dbReference type="AlphaFoldDB" id="A0A4S4MYJ1"/>
<dbReference type="SUPFAM" id="SSF56112">
    <property type="entry name" value="Protein kinase-like (PK-like)"/>
    <property type="match status" value="1"/>
</dbReference>
<evidence type="ECO:0000313" key="2">
    <source>
        <dbReference type="EMBL" id="THH30558.1"/>
    </source>
</evidence>
<protein>
    <recommendedName>
        <fullName evidence="1">Aminoglycoside phosphotransferase domain-containing protein</fullName>
    </recommendedName>
</protein>
<dbReference type="OrthoDB" id="5404599at2759"/>
<dbReference type="InterPro" id="IPR051678">
    <property type="entry name" value="AGP_Transferase"/>
</dbReference>
<gene>
    <name evidence="2" type="ORF">EUX98_g3635</name>
</gene>
<dbReference type="PANTHER" id="PTHR21310:SF15">
    <property type="entry name" value="AMINOGLYCOSIDE PHOSPHOTRANSFERASE DOMAIN-CONTAINING PROTEIN"/>
    <property type="match status" value="1"/>
</dbReference>
<organism evidence="2 3">
    <name type="scientific">Antrodiella citrinella</name>
    <dbReference type="NCBI Taxonomy" id="2447956"/>
    <lineage>
        <taxon>Eukaryota</taxon>
        <taxon>Fungi</taxon>
        <taxon>Dikarya</taxon>
        <taxon>Basidiomycota</taxon>
        <taxon>Agaricomycotina</taxon>
        <taxon>Agaricomycetes</taxon>
        <taxon>Polyporales</taxon>
        <taxon>Steccherinaceae</taxon>
        <taxon>Antrodiella</taxon>
    </lineage>
</organism>
<dbReference type="InterPro" id="IPR011009">
    <property type="entry name" value="Kinase-like_dom_sf"/>
</dbReference>
<name>A0A4S4MYJ1_9APHY</name>
<dbReference type="Proteomes" id="UP000308730">
    <property type="component" value="Unassembled WGS sequence"/>
</dbReference>
<dbReference type="PANTHER" id="PTHR21310">
    <property type="entry name" value="AMINOGLYCOSIDE PHOSPHOTRANSFERASE-RELATED-RELATED"/>
    <property type="match status" value="1"/>
</dbReference>
<dbReference type="InterPro" id="IPR002575">
    <property type="entry name" value="Aminoglycoside_PTrfase"/>
</dbReference>
<reference evidence="2 3" key="1">
    <citation type="submission" date="2019-02" db="EMBL/GenBank/DDBJ databases">
        <title>Genome sequencing of the rare red list fungi Antrodiella citrinella (Flaviporus citrinellus).</title>
        <authorList>
            <person name="Buettner E."/>
            <person name="Kellner H."/>
        </authorList>
    </citation>
    <scope>NUCLEOTIDE SEQUENCE [LARGE SCALE GENOMIC DNA]</scope>
    <source>
        <strain evidence="2 3">DSM 108506</strain>
    </source>
</reference>
<evidence type="ECO:0000259" key="1">
    <source>
        <dbReference type="Pfam" id="PF01636"/>
    </source>
</evidence>
<dbReference type="EMBL" id="SGPM01000076">
    <property type="protein sequence ID" value="THH30558.1"/>
    <property type="molecule type" value="Genomic_DNA"/>
</dbReference>
<accession>A0A4S4MYJ1</accession>